<dbReference type="InterPro" id="IPR000531">
    <property type="entry name" value="Beta-barrel_TonB"/>
</dbReference>
<dbReference type="GO" id="GO:0038023">
    <property type="term" value="F:signaling receptor activity"/>
    <property type="evidence" value="ECO:0007669"/>
    <property type="project" value="InterPro"/>
</dbReference>
<comment type="subcellular location">
    <subcellularLocation>
        <location evidence="1 12">Cell outer membrane</location>
        <topology evidence="1 12">Multi-pass membrane protein</topology>
    </subcellularLocation>
</comment>
<dbReference type="GO" id="GO:0015891">
    <property type="term" value="P:siderophore transport"/>
    <property type="evidence" value="ECO:0007669"/>
    <property type="project" value="InterPro"/>
</dbReference>
<keyword evidence="9 12" id="KW-0472">Membrane</keyword>
<dbReference type="InterPro" id="IPR012910">
    <property type="entry name" value="Plug_dom"/>
</dbReference>
<dbReference type="InterPro" id="IPR037066">
    <property type="entry name" value="Plug_dom_sf"/>
</dbReference>
<keyword evidence="16" id="KW-1185">Reference proteome</keyword>
<keyword evidence="7" id="KW-0408">Iron</keyword>
<protein>
    <submittedName>
        <fullName evidence="15">TonB-dependent siderophore receptor</fullName>
    </submittedName>
</protein>
<dbReference type="PANTHER" id="PTHR32552:SF82">
    <property type="entry name" value="FCUA PROTEIN"/>
    <property type="match status" value="1"/>
</dbReference>
<evidence type="ECO:0000256" key="1">
    <source>
        <dbReference type="ARBA" id="ARBA00004571"/>
    </source>
</evidence>
<dbReference type="Pfam" id="PF07660">
    <property type="entry name" value="STN"/>
    <property type="match status" value="1"/>
</dbReference>
<dbReference type="EMBL" id="NWUX01000021">
    <property type="protein sequence ID" value="PCF94261.1"/>
    <property type="molecule type" value="Genomic_DNA"/>
</dbReference>
<dbReference type="PANTHER" id="PTHR32552">
    <property type="entry name" value="FERRICHROME IRON RECEPTOR-RELATED"/>
    <property type="match status" value="1"/>
</dbReference>
<dbReference type="Pfam" id="PF00593">
    <property type="entry name" value="TonB_dep_Rec_b-barrel"/>
    <property type="match status" value="1"/>
</dbReference>
<feature type="domain" description="Secretin/TonB short N-terminal" evidence="14">
    <location>
        <begin position="78"/>
        <end position="129"/>
    </location>
</feature>
<dbReference type="RefSeq" id="WP_096653887.1">
    <property type="nucleotide sequence ID" value="NZ_NWUX01000021.1"/>
</dbReference>
<accession>A0A2A4HJI1</accession>
<dbReference type="Gene3D" id="2.40.170.20">
    <property type="entry name" value="TonB-dependent receptor, beta-barrel domain"/>
    <property type="match status" value="1"/>
</dbReference>
<keyword evidence="5" id="KW-0410">Iron transport</keyword>
<evidence type="ECO:0000256" key="2">
    <source>
        <dbReference type="ARBA" id="ARBA00009810"/>
    </source>
</evidence>
<evidence type="ECO:0000256" key="10">
    <source>
        <dbReference type="ARBA" id="ARBA00023170"/>
    </source>
</evidence>
<evidence type="ECO:0000313" key="16">
    <source>
        <dbReference type="Proteomes" id="UP000218677"/>
    </source>
</evidence>
<dbReference type="AlphaFoldDB" id="A0A2A4HJI1"/>
<dbReference type="Gene3D" id="2.170.130.10">
    <property type="entry name" value="TonB-dependent receptor, plug domain"/>
    <property type="match status" value="1"/>
</dbReference>
<keyword evidence="8 13" id="KW-0798">TonB box</keyword>
<dbReference type="InterPro" id="IPR036942">
    <property type="entry name" value="Beta-barrel_TonB_sf"/>
</dbReference>
<dbReference type="SMART" id="SM00965">
    <property type="entry name" value="STN"/>
    <property type="match status" value="1"/>
</dbReference>
<sequence length="822" mass="88039">MPQQCTVLPSASTAIRLFPRRHRALALAVHLAAFGLLATPLLALPAMAQTTQQQTRQYAIPAGPVSTVLNRFAAEAGVFISGAGELGEGRESPGLQGQYSVDDGLERLLSGTSLRAVRQGDGSYRLEELAADMALPLVEVTGARTPNSLPIAYFGGQVATGGRLGLLGNMDIMDAPFNIASYTSELIKSQQARSMADIADNDPSVQVALRGRGTNSGGDAFNIRGFTLSNGDISLNGMYGVMPLNTISMETVERVEIIKGPSTLLNGVSPRGQVGGAINIVPKRASNTPLTEISTVYHSDSQLGTHIDTGRRFGESNQLGIRFNGVLRDGDTAVDGQSSSLGVAALGIDYQGDNYRFSADMGYQKDSVDAASGFGSGLQIQQGVEVPTAPNARKQTAQSWEEIENEDSYASVQGEYDFSSNWEGYVGFGGSNNTRYNLRTNHSLLDATGSLASFPVYYPDYVDTRSAMAGIRGLLTTGSVTHNLNINLSQIKEEGGFLYESDNVRVSELRSVGVIDYPDQFELLRDIPKSYERELTSIAAANVVGLLDDQLLVTLGARHQNVRIENFDTESGNRTSLYDESAVAPAVGITVKPSDSISIYGNYIEGLDLGYTAPATAENAGETFPPSKTQQLEAGIKLDLGNFGGAVSAFEIRQPSTITLPGSTDGEFISTQDGEQRNRGIEINIFGQPTSTLKLLGGIAYLQPTLTETQDGINDGNQAPGISRWLGNVSVEWDAPISGLTLNSRIVKSSSQYIDASNTREIPGWTRWDVGAGYQFDDHPITVRANINNLLDKDYWESVGGSGGRLRLSEPRSVILSATMEF</sequence>
<reference evidence="16" key="1">
    <citation type="submission" date="2017-09" db="EMBL/GenBank/DDBJ databases">
        <authorList>
            <person name="Cho G.-S."/>
            <person name="Oguntoyinbo F.A."/>
            <person name="Cnockaert M."/>
            <person name="Kabisch J."/>
            <person name="Neve H."/>
            <person name="Bockelmann W."/>
            <person name="Wenning M."/>
            <person name="Franz C.M."/>
            <person name="Vandamme P."/>
        </authorList>
    </citation>
    <scope>NUCLEOTIDE SEQUENCE [LARGE SCALE GENOMIC DNA]</scope>
    <source>
        <strain evidence="16">MBT G8648</strain>
    </source>
</reference>
<evidence type="ECO:0000313" key="15">
    <source>
        <dbReference type="EMBL" id="PCF94261.1"/>
    </source>
</evidence>
<dbReference type="InterPro" id="IPR039426">
    <property type="entry name" value="TonB-dep_rcpt-like"/>
</dbReference>
<evidence type="ECO:0000256" key="7">
    <source>
        <dbReference type="ARBA" id="ARBA00023004"/>
    </source>
</evidence>
<keyword evidence="10 15" id="KW-0675">Receptor</keyword>
<dbReference type="NCBIfam" id="TIGR01783">
    <property type="entry name" value="TonB-siderophor"/>
    <property type="match status" value="1"/>
</dbReference>
<evidence type="ECO:0000256" key="12">
    <source>
        <dbReference type="PROSITE-ProRule" id="PRU01360"/>
    </source>
</evidence>
<dbReference type="Proteomes" id="UP000218677">
    <property type="component" value="Unassembled WGS sequence"/>
</dbReference>
<name>A0A2A4HJI1_9GAMM</name>
<dbReference type="Pfam" id="PF07715">
    <property type="entry name" value="Plug"/>
    <property type="match status" value="1"/>
</dbReference>
<gene>
    <name evidence="15" type="ORF">CPA45_17910</name>
</gene>
<evidence type="ECO:0000256" key="13">
    <source>
        <dbReference type="RuleBase" id="RU003357"/>
    </source>
</evidence>
<dbReference type="PROSITE" id="PS52016">
    <property type="entry name" value="TONB_DEPENDENT_REC_3"/>
    <property type="match status" value="1"/>
</dbReference>
<dbReference type="InterPro" id="IPR010105">
    <property type="entry name" value="TonB_sidphr_rcpt"/>
</dbReference>
<evidence type="ECO:0000256" key="5">
    <source>
        <dbReference type="ARBA" id="ARBA00022496"/>
    </source>
</evidence>
<evidence type="ECO:0000256" key="11">
    <source>
        <dbReference type="ARBA" id="ARBA00023237"/>
    </source>
</evidence>
<keyword evidence="11 12" id="KW-0998">Cell outer membrane</keyword>
<comment type="similarity">
    <text evidence="2 12 13">Belongs to the TonB-dependent receptor family.</text>
</comment>
<keyword evidence="5" id="KW-0406">Ion transport</keyword>
<dbReference type="OrthoDB" id="8732650at2"/>
<evidence type="ECO:0000256" key="9">
    <source>
        <dbReference type="ARBA" id="ARBA00023136"/>
    </source>
</evidence>
<dbReference type="InterPro" id="IPR011662">
    <property type="entry name" value="Secretin/TonB_short_N"/>
</dbReference>
<dbReference type="Gene3D" id="3.55.50.30">
    <property type="match status" value="1"/>
</dbReference>
<keyword evidence="6 12" id="KW-0812">Transmembrane</keyword>
<keyword evidence="3 12" id="KW-0813">Transport</keyword>
<evidence type="ECO:0000259" key="14">
    <source>
        <dbReference type="SMART" id="SM00965"/>
    </source>
</evidence>
<organism evidence="15 16">
    <name type="scientific">Vreelandella nigrificans</name>
    <dbReference type="NCBI Taxonomy" id="2042704"/>
    <lineage>
        <taxon>Bacteria</taxon>
        <taxon>Pseudomonadati</taxon>
        <taxon>Pseudomonadota</taxon>
        <taxon>Gammaproteobacteria</taxon>
        <taxon>Oceanospirillales</taxon>
        <taxon>Halomonadaceae</taxon>
        <taxon>Vreelandella</taxon>
    </lineage>
</organism>
<keyword evidence="4 12" id="KW-1134">Transmembrane beta strand</keyword>
<proteinExistence type="inferred from homology"/>
<dbReference type="GO" id="GO:0009279">
    <property type="term" value="C:cell outer membrane"/>
    <property type="evidence" value="ECO:0007669"/>
    <property type="project" value="UniProtKB-SubCell"/>
</dbReference>
<dbReference type="SUPFAM" id="SSF56935">
    <property type="entry name" value="Porins"/>
    <property type="match status" value="1"/>
</dbReference>
<evidence type="ECO:0000256" key="3">
    <source>
        <dbReference type="ARBA" id="ARBA00022448"/>
    </source>
</evidence>
<dbReference type="GO" id="GO:0015344">
    <property type="term" value="F:siderophore uptake transmembrane transporter activity"/>
    <property type="evidence" value="ECO:0007669"/>
    <property type="project" value="TreeGrafter"/>
</dbReference>
<dbReference type="CDD" id="cd01347">
    <property type="entry name" value="ligand_gated_channel"/>
    <property type="match status" value="1"/>
</dbReference>
<evidence type="ECO:0000256" key="8">
    <source>
        <dbReference type="ARBA" id="ARBA00023077"/>
    </source>
</evidence>
<evidence type="ECO:0000256" key="4">
    <source>
        <dbReference type="ARBA" id="ARBA00022452"/>
    </source>
</evidence>
<comment type="caution">
    <text evidence="15">The sequence shown here is derived from an EMBL/GenBank/DDBJ whole genome shotgun (WGS) entry which is preliminary data.</text>
</comment>
<evidence type="ECO:0000256" key="6">
    <source>
        <dbReference type="ARBA" id="ARBA00022692"/>
    </source>
</evidence>